<dbReference type="OrthoDB" id="6102010at2759"/>
<dbReference type="GO" id="GO:0016020">
    <property type="term" value="C:membrane"/>
    <property type="evidence" value="ECO:0007669"/>
    <property type="project" value="InterPro"/>
</dbReference>
<dbReference type="Gene3D" id="2.60.40.60">
    <property type="entry name" value="Cadherins"/>
    <property type="match status" value="1"/>
</dbReference>
<comment type="caution">
    <text evidence="2">The sequence shown here is derived from an EMBL/GenBank/DDBJ whole genome shotgun (WGS) entry which is preliminary data.</text>
</comment>
<evidence type="ECO:0000313" key="2">
    <source>
        <dbReference type="EMBL" id="PVD31787.1"/>
    </source>
</evidence>
<reference evidence="2 3" key="1">
    <citation type="submission" date="2018-04" db="EMBL/GenBank/DDBJ databases">
        <title>The genome of golden apple snail Pomacea canaliculata provides insight into stress tolerance and invasive adaptation.</title>
        <authorList>
            <person name="Liu C."/>
            <person name="Liu B."/>
            <person name="Ren Y."/>
            <person name="Zhang Y."/>
            <person name="Wang H."/>
            <person name="Li S."/>
            <person name="Jiang F."/>
            <person name="Yin L."/>
            <person name="Zhang G."/>
            <person name="Qian W."/>
            <person name="Fan W."/>
        </authorList>
    </citation>
    <scope>NUCLEOTIDE SEQUENCE [LARGE SCALE GENOMIC DNA]</scope>
    <source>
        <strain evidence="2">SZHN2017</strain>
        <tissue evidence="2">Muscle</tissue>
    </source>
</reference>
<dbReference type="InterPro" id="IPR015919">
    <property type="entry name" value="Cadherin-like_sf"/>
</dbReference>
<sequence length="389" mass="42867">MDQTTVVIITVSAILMLTVHVDAGPTVSLQTGNAVLPVDTKPRTLITEVYCSPSSSSTTTTTPSPYSCTCNINPPTIPVNAPFDCWRLTTNENYKVYFIGTQAGSTKLSSDVTPTIDAKNTASGTTVYTLTVTDNEQDALSYSMTQKPDSGYFTIGPSDGIIRTAVDMKTVPEDTVICTVSVSDGINTVKNFIVTIKLSSEPKHSSFHHQPTRNGQLTETQRRYTLTTLTFTDPDTTQTLVPECSVEPADESYKFTYETNTRRLKLVSLTSGQKLLTTQTTNRVHHHLLGVRCYLYSTVDVLTVFVSQHQRGRCRTPATYLLHHASQQSGVSSCHLGLTVTDPEQNAITSVALQSGGNNDLFRYISNHHPHLQHRLRRRQHQQPPRSAC</sequence>
<accession>A0A2T7PEF2</accession>
<feature type="chain" id="PRO_5015667481" description="Cadherin domain-containing protein" evidence="1">
    <location>
        <begin position="24"/>
        <end position="389"/>
    </location>
</feature>
<dbReference type="SUPFAM" id="SSF49313">
    <property type="entry name" value="Cadherin-like"/>
    <property type="match status" value="1"/>
</dbReference>
<dbReference type="CDD" id="cd11304">
    <property type="entry name" value="Cadherin_repeat"/>
    <property type="match status" value="1"/>
</dbReference>
<evidence type="ECO:0000256" key="1">
    <source>
        <dbReference type="SAM" id="SignalP"/>
    </source>
</evidence>
<keyword evidence="3" id="KW-1185">Reference proteome</keyword>
<dbReference type="Proteomes" id="UP000245119">
    <property type="component" value="Linkage Group LG4"/>
</dbReference>
<feature type="signal peptide" evidence="1">
    <location>
        <begin position="1"/>
        <end position="23"/>
    </location>
</feature>
<evidence type="ECO:0008006" key="4">
    <source>
        <dbReference type="Google" id="ProtNLM"/>
    </source>
</evidence>
<protein>
    <recommendedName>
        <fullName evidence="4">Cadherin domain-containing protein</fullName>
    </recommendedName>
</protein>
<gene>
    <name evidence="2" type="ORF">C0Q70_07205</name>
</gene>
<dbReference type="GO" id="GO:0005509">
    <property type="term" value="F:calcium ion binding"/>
    <property type="evidence" value="ECO:0007669"/>
    <property type="project" value="InterPro"/>
</dbReference>
<evidence type="ECO:0000313" key="3">
    <source>
        <dbReference type="Proteomes" id="UP000245119"/>
    </source>
</evidence>
<name>A0A2T7PEF2_POMCA</name>
<organism evidence="2 3">
    <name type="scientific">Pomacea canaliculata</name>
    <name type="common">Golden apple snail</name>
    <dbReference type="NCBI Taxonomy" id="400727"/>
    <lineage>
        <taxon>Eukaryota</taxon>
        <taxon>Metazoa</taxon>
        <taxon>Spiralia</taxon>
        <taxon>Lophotrochozoa</taxon>
        <taxon>Mollusca</taxon>
        <taxon>Gastropoda</taxon>
        <taxon>Caenogastropoda</taxon>
        <taxon>Architaenioglossa</taxon>
        <taxon>Ampullarioidea</taxon>
        <taxon>Ampullariidae</taxon>
        <taxon>Pomacea</taxon>
    </lineage>
</organism>
<dbReference type="AlphaFoldDB" id="A0A2T7PEF2"/>
<dbReference type="EMBL" id="PZQS01000004">
    <property type="protein sequence ID" value="PVD31787.1"/>
    <property type="molecule type" value="Genomic_DNA"/>
</dbReference>
<keyword evidence="1" id="KW-0732">Signal</keyword>
<proteinExistence type="predicted"/>